<dbReference type="PROSITE" id="PS50075">
    <property type="entry name" value="CARRIER"/>
    <property type="match status" value="3"/>
</dbReference>
<dbReference type="Gene3D" id="3.40.50.12780">
    <property type="entry name" value="N-terminal domain of ligase-like"/>
    <property type="match status" value="3"/>
</dbReference>
<dbReference type="GO" id="GO:0044550">
    <property type="term" value="P:secondary metabolite biosynthetic process"/>
    <property type="evidence" value="ECO:0007669"/>
    <property type="project" value="TreeGrafter"/>
</dbReference>
<dbReference type="SUPFAM" id="SSF47336">
    <property type="entry name" value="ACP-like"/>
    <property type="match status" value="3"/>
</dbReference>
<accession>A0A1L9RTV8</accession>
<dbReference type="CDD" id="cd19542">
    <property type="entry name" value="CT_NRPS-like"/>
    <property type="match status" value="1"/>
</dbReference>
<dbReference type="GO" id="GO:0005737">
    <property type="term" value="C:cytoplasm"/>
    <property type="evidence" value="ECO:0007669"/>
    <property type="project" value="TreeGrafter"/>
</dbReference>
<dbReference type="Gene3D" id="3.30.559.30">
    <property type="entry name" value="Nonribosomal peptide synthetase, condensation domain"/>
    <property type="match status" value="4"/>
</dbReference>
<dbReference type="Gene3D" id="3.30.300.30">
    <property type="match status" value="3"/>
</dbReference>
<feature type="domain" description="Carrier" evidence="6">
    <location>
        <begin position="1761"/>
        <end position="1837"/>
    </location>
</feature>
<keyword evidence="3" id="KW-0436">Ligase</keyword>
<dbReference type="FunFam" id="1.10.1200.10:FF:000005">
    <property type="entry name" value="Nonribosomal peptide synthetase 1"/>
    <property type="match status" value="3"/>
</dbReference>
<comment type="similarity">
    <text evidence="5">Belongs to the NRP synthetase family.</text>
</comment>
<dbReference type="GeneID" id="63748444"/>
<dbReference type="PROSITE" id="PS00012">
    <property type="entry name" value="PHOSPHOPANTETHEINE"/>
    <property type="match status" value="2"/>
</dbReference>
<keyword evidence="4" id="KW-0677">Repeat</keyword>
<dbReference type="CDD" id="cd19545">
    <property type="entry name" value="FUM14_C_NRPS-like"/>
    <property type="match status" value="2"/>
</dbReference>
<dbReference type="FunFam" id="3.30.559.10:FF:000016">
    <property type="entry name" value="Nonribosomal peptide synthase Pes1"/>
    <property type="match status" value="1"/>
</dbReference>
<evidence type="ECO:0000256" key="1">
    <source>
        <dbReference type="ARBA" id="ARBA00022450"/>
    </source>
</evidence>
<keyword evidence="2" id="KW-0597">Phosphoprotein</keyword>
<evidence type="ECO:0000313" key="7">
    <source>
        <dbReference type="EMBL" id="OJJ38362.1"/>
    </source>
</evidence>
<dbReference type="InterPro" id="IPR009081">
    <property type="entry name" value="PP-bd_ACP"/>
</dbReference>
<dbReference type="SUPFAM" id="SSF52777">
    <property type="entry name" value="CoA-dependent acyltransferases"/>
    <property type="match status" value="8"/>
</dbReference>
<dbReference type="CDD" id="cd19534">
    <property type="entry name" value="E_NRPS"/>
    <property type="match status" value="1"/>
</dbReference>
<dbReference type="InterPro" id="IPR036736">
    <property type="entry name" value="ACP-like_sf"/>
</dbReference>
<dbReference type="NCBIfam" id="TIGR01733">
    <property type="entry name" value="AA-adenyl-dom"/>
    <property type="match status" value="1"/>
</dbReference>
<dbReference type="FunFam" id="3.30.559.30:FF:000003">
    <property type="entry name" value="Nonribosomal peptide synthase SidD"/>
    <property type="match status" value="2"/>
</dbReference>
<proteinExistence type="inferred from homology"/>
<dbReference type="InterPro" id="IPR023213">
    <property type="entry name" value="CAT-like_dom_sf"/>
</dbReference>
<evidence type="ECO:0000256" key="4">
    <source>
        <dbReference type="ARBA" id="ARBA00022737"/>
    </source>
</evidence>
<dbReference type="NCBIfam" id="NF003417">
    <property type="entry name" value="PRK04813.1"/>
    <property type="match status" value="4"/>
</dbReference>
<dbReference type="VEuPathDB" id="FungiDB:ASPWEDRAFT_24303"/>
<dbReference type="InterPro" id="IPR001242">
    <property type="entry name" value="Condensation_dom"/>
</dbReference>
<dbReference type="FunFam" id="3.40.50.12780:FF:000014">
    <property type="entry name" value="Nonribosomal peptide synthetase 1"/>
    <property type="match status" value="1"/>
</dbReference>
<dbReference type="Pfam" id="PF00668">
    <property type="entry name" value="Condensation"/>
    <property type="match status" value="4"/>
</dbReference>
<protein>
    <recommendedName>
        <fullName evidence="6">Carrier domain-containing protein</fullName>
    </recommendedName>
</protein>
<dbReference type="GO" id="GO:0016874">
    <property type="term" value="F:ligase activity"/>
    <property type="evidence" value="ECO:0007669"/>
    <property type="project" value="UniProtKB-KW"/>
</dbReference>
<dbReference type="EMBL" id="KV878210">
    <property type="protein sequence ID" value="OJJ38362.1"/>
    <property type="molecule type" value="Genomic_DNA"/>
</dbReference>
<dbReference type="STRING" id="1073089.A0A1L9RTV8"/>
<dbReference type="InterPro" id="IPR020845">
    <property type="entry name" value="AMP-binding_CS"/>
</dbReference>
<evidence type="ECO:0000256" key="2">
    <source>
        <dbReference type="ARBA" id="ARBA00022553"/>
    </source>
</evidence>
<dbReference type="PANTHER" id="PTHR45527:SF3">
    <property type="entry name" value="SIDEROPHORE SYNTHETASE (EUROFUNG)"/>
    <property type="match status" value="1"/>
</dbReference>
<organism evidence="7 8">
    <name type="scientific">Aspergillus wentii DTO 134E9</name>
    <dbReference type="NCBI Taxonomy" id="1073089"/>
    <lineage>
        <taxon>Eukaryota</taxon>
        <taxon>Fungi</taxon>
        <taxon>Dikarya</taxon>
        <taxon>Ascomycota</taxon>
        <taxon>Pezizomycotina</taxon>
        <taxon>Eurotiomycetes</taxon>
        <taxon>Eurotiomycetidae</taxon>
        <taxon>Eurotiales</taxon>
        <taxon>Aspergillaceae</taxon>
        <taxon>Aspergillus</taxon>
        <taxon>Aspergillus subgen. Cremei</taxon>
    </lineage>
</organism>
<dbReference type="FunFam" id="3.30.300.30:FF:000015">
    <property type="entry name" value="Nonribosomal peptide synthase SidD"/>
    <property type="match status" value="3"/>
</dbReference>
<dbReference type="SUPFAM" id="SSF56801">
    <property type="entry name" value="Acetyl-CoA synthetase-like"/>
    <property type="match status" value="3"/>
</dbReference>
<dbReference type="Gene3D" id="1.10.1200.10">
    <property type="entry name" value="ACP-like"/>
    <property type="match status" value="3"/>
</dbReference>
<sequence>MPQFNEAKIHHQFGKQCLFPTIDSGTGNPNPSIEKLHSVTVELEAGLDLFQLPRNKPLLEILQGASGLLEEPGLDGRHEFNTVMVQRPFSRTGSLGNIETDVFFGNAQIFVVIEIEETVSISIDCMASALSEKQAEKVAGTLGQALCNIVHNPHKTLREVDLCSPYDMAQLKEWNKWSPMEHDSCVHDVIYEQCIKQPEALAVSSWDGDLTYQELDRLSSRLAVHLNTLGVGPERFVPICDDLEANLILASAMHYSTAEKLERDVFRVADAEIARNANENQDYSPSATPHNALYVAFSSGSTGRPKGVVMEHRAFYAKAMAIGPVLSLNHKSRVLQFANFAFDVSNRDILFTLMFGGRICMPSEFDRYNNIGAFMNLQKVNWASLTPSTVNMIDPNSVPDLQHLVLAGEPMTPFHVASWAKKVNLMNAYGPCECATISSLQTAISQTADHMNIGRGIGCVLWVVDTEDHNQLAPIGAIGELVIESVSVGRGYISNPTETNKSFLQKPTAWLHQFRNGTSGRLYKTGDLVRYNPDGTLVFIGRKDAQVKIRGQRVELGEVEHNLQQGLVNGASVTCVAEMVTPQGSSNPILIAFLGIGEEAIQSPDDTRAALGYLTEGLEDRLAEQLPRYMVPSAYIPIGQIPMTATGKTDRRRLREIGGSLTLEQLAELQPARGERQTPGTKIEWRLQRLWASVLGINRHSIGREDSFLQIGGDSIGAMRLVAAAREEGLSFTVADIFEYPRLCHLAERVKTVEHQENTVAPFTLLKAGVDQDVLAQAVTQCGIHSDQIEDIFPCTPLQEGLLAMTAKRPGKYIGRRVLELQDDIDITQFKQAWEEVILTTAILRTRIVDLQEQGLVQVVITDRIEWKASQDLCAYLANDQQQPMGLGTALARFAMVEDRGRGKHYFVLTMHHAVYDGWSMPLILDQVKQSYWQEQHDALTPFQGFVGHIMNINEEMDQYWQDQLAGSEAVPSPSLPSPGYEPQADQTLQYQVAALDWPQNDITASTAVRAAWAILAAHYTNSSDVIIGATVTGRQASIPGIERIAGPTIATVPVRVNVDWERNVDTLLQQVQAQAIKMTEFEQIGLQRIRRISQDIEQQSQFQTLLVVQPASQADTARRSGELFQATLDGRDSEDAGGLEAFNTYAMMVVCQLEPHGVQMRVSFDSQVIKQEQVKQMAHQLEHVLQQICKTEMGQQSVKDVQMASKQDICDIWEWNATVPVTVELCVHDLIAERTRQQPDAPAICAWDGELTYAELDDLSTRLAHQLVKVGVSPDMIVPLCFEKSMWMPVAMLGVMKAGAASVAMDTTQPEERLQSIVQQVCPKVIVCSAKNEDLAGRLGVSAVITADKANLAQSDGPLNTHLPAVEPSSNLYVVFTSGSTGTPKGAVISHRNFSSAIEHQQSSLQFTKDSRVFDFVSYAFDVSWSNVLHTLTAGGCLCIPHDDDRRGNIIESMNKLRVNYAHLTPTVARLLDPSDISGLHVLVLSGEPMSKADVAQWRPYVNLLNTYGPAECSVTSTAQRMDKTEQLEICIGEGMGCNTWVVDTMGSDQLLPLGCTGELLVEGPIVGVGYLGDPEKTAASFVDNPPWLLQGGPGHPGRQGRLYRTGDLVRYNSDGRLVFVGRKDAQVKIRGQRVELGDVEHHVRQNLMEGIDTPVVAEVIKPRGSDNPILVLYLAIGKEANASLETVRAAVRKLTQGLDNRLAEQLPGYMVPNAYIPVDKIPIMATGKMDRRRLRAMGESLTLENLAALQPSRHKKQRKPTTQMERQLQDLWASILRVDANSIGADDNFLRIGGDSVAAMRLVSAARERGLLLSVAAIFSKPRLCDLALLVEVDGHLSDDMIAPFSLLKPQITEGTARLEAARQCDVEEHEVEDVFPCTPLQEGLLAMTVKRPGDYIGRTVLELQPHVDISHFQKAWEDVVSRTRILQTRIINLPGQGLVQAVINEQVQWTEREDFDTYVNDDEHIAMGLGTALARFGLVKGNHPHVLFVLTLHHALYDGWSIPLMLEQAVKAYKGDSGSIPVPFQGFIKHITEFNEGASQYWQAQLEGSEAASFPALPSLGYGYQSRADQVLHHHIQAVQWPQNGITASTVVRTAWAILLAQYTTVSDVVFGAIVSGRQAPVPGVERMAGPTIATVPVRVKMDWEASINALLQQVQTQATEMNAFEQTGLQQIRRISPETARGSEFQNLLVIQPSSHQDKASEENGVFIRSSNYGDGIKGLNAFTTTALLLECQLETNGVSVNISFDSNVIERQEVQRIIQQLEHVLWRICEGSEHLQIKDVNTISKEDITDIWNWNAQVFAPIEACVHDLIAEKAQQQPDAPAICAWDGNLKYRELDVLSTRKNQDLAKRLHAGTMVLVDADLEQLYGLPDSPLPVIDPSSKLYIVFTSGSTGTPKGAIITHSNFSSAVTHQKDAFGFTATARVFDFASYSFDASWFNFLHSATSGACLCIPEESARKDDLAAAMEQMGVNFVQLTPSTARAIDPDTVPSLQTLVLAGEPVTSKDLAIWGSRVDVRNAYGPAECTVAATATVIRDHQVSNIGRGRGLNTWVVDQSDNGGLVPIGAVGELWLEGPLVGQGYLGDLQKTAASFVQDPAWLLHGSPSHPGRCGRLYRTGDLVRYDTDGTLVFMGRKDSQVKIRGQRVELGEVEHYIRQSFCGVQDVVADVVISTKEKRPPTLMAFVWCKQSGERNDYADADHDSIFTAPDQKFWSAVQAGETQLRDVLPSYMVPAVFIPVHHIPMTAAGKANRRLLREQAAVLSRQQLEAYTHPVSAKRKPSTEAEKTMQQLWSQVLNIEPAHIRADDSFFWLGGDSISAMQLSAKCRSRGFPITVSQIFQHKSLARLARFAGETDNIVMDTEEQFDVSFGLSPIQQMFFENEPNGHNHFNQSFLLRVAREVASEDVVHAVDSIISQHSMLRARFRQAADGSWTQFLTSSKDGCYRYRQYQASSLEEATHGMAASQMSLNIQTGPLFAVDLINTCEGQYLFLVAHHLVIDLVSWRIILDDLEELLTTGISSNVHSLAFQPWCQLQHDYARNHLDPERALPFDVPPMPDLYWGSAVEQNTYADIHCSDFMLSKETTELLFGPANDAFQTQPVEIFQAALIHSFMKTFHDRPAPTIFNEGHGREPWDDSIDLSRTVGWFTTLWPTHVTVESSHDMVESVRRTKDARRSVPSNGWAYFASRYLNPKAKKSFSSHGPVEVLFNYLGLYQQLDRRDAFFNHVGNFDGRPSDMAEDLKRSSLMEVTASAKNGCLQFTFSYNRYMKHQDLISSWIANCERCLEEAAKQLVHLQQSWTLSDLPLLPLTYDSLEIFMSQSLPQIGTSQTEVEDAYPCTPMQQLMLQSQAEMTGLYAPSLTGQIRAAKGSQPINIEKLKTSWQKLVNRHASLRTIFLHGHFECPDNEVFETLNALRPIEHAGRSPPHRLSLCQMTTGSVIFRLDISHAVIDAVSRSILFHEWSLIYTDQLPDQVAPSYCNYVRHLLNTSDSATRYWVEYLQDSQPCLFPVSATPGNERGSLKNIVISVDDTPDLHSICQKHGFTIPTLVKSVWALMLSSWMDKSSVYFGYLDSGRHTPIPDIQETVGALLNILICRARLDEHASLSNILETMQEDYYQSLSHSSGTLRALKMLGLTPPSQHIFNTLINYRKTGLSSTPEQTGLVFDSISAEDKMEFDAVLQVDEIGKELGLSIDYWDARIPETVARQIAGLFKIIWTRLLEDPSQQVLVVQQAMRTMV</sequence>
<evidence type="ECO:0000259" key="6">
    <source>
        <dbReference type="PROSITE" id="PS50075"/>
    </source>
</evidence>
<dbReference type="InterPro" id="IPR042099">
    <property type="entry name" value="ANL_N_sf"/>
</dbReference>
<dbReference type="FunFam" id="3.30.559.30:FF:000002">
    <property type="entry name" value="Nonribosomal peptide synthase Pes1"/>
    <property type="match status" value="1"/>
</dbReference>
<gene>
    <name evidence="7" type="ORF">ASPWEDRAFT_24303</name>
</gene>
<evidence type="ECO:0000256" key="5">
    <source>
        <dbReference type="ARBA" id="ARBA00029454"/>
    </source>
</evidence>
<keyword evidence="1" id="KW-0596">Phosphopantetheine</keyword>
<dbReference type="InterPro" id="IPR020806">
    <property type="entry name" value="PKS_PP-bd"/>
</dbReference>
<dbReference type="InterPro" id="IPR045851">
    <property type="entry name" value="AMP-bd_C_sf"/>
</dbReference>
<dbReference type="RefSeq" id="XP_040692038.1">
    <property type="nucleotide sequence ID" value="XM_040832596.1"/>
</dbReference>
<dbReference type="PANTHER" id="PTHR45527">
    <property type="entry name" value="NONRIBOSOMAL PEPTIDE SYNTHETASE"/>
    <property type="match status" value="1"/>
</dbReference>
<feature type="domain" description="Carrier" evidence="6">
    <location>
        <begin position="2781"/>
        <end position="2857"/>
    </location>
</feature>
<keyword evidence="8" id="KW-1185">Reference proteome</keyword>
<feature type="domain" description="Carrier" evidence="6">
    <location>
        <begin position="678"/>
        <end position="754"/>
    </location>
</feature>
<dbReference type="OrthoDB" id="416786at2759"/>
<dbReference type="GO" id="GO:0043041">
    <property type="term" value="P:amino acid activation for nonribosomal peptide biosynthetic process"/>
    <property type="evidence" value="ECO:0007669"/>
    <property type="project" value="TreeGrafter"/>
</dbReference>
<dbReference type="Gene3D" id="3.30.559.10">
    <property type="entry name" value="Chloramphenicol acetyltransferase-like domain"/>
    <property type="match status" value="4"/>
</dbReference>
<dbReference type="SMART" id="SM00823">
    <property type="entry name" value="PKS_PP"/>
    <property type="match status" value="3"/>
</dbReference>
<dbReference type="Pfam" id="PF00550">
    <property type="entry name" value="PP-binding"/>
    <property type="match status" value="3"/>
</dbReference>
<reference evidence="8" key="1">
    <citation type="journal article" date="2017" name="Genome Biol.">
        <title>Comparative genomics reveals high biological diversity and specific adaptations in the industrially and medically important fungal genus Aspergillus.</title>
        <authorList>
            <person name="de Vries R.P."/>
            <person name="Riley R."/>
            <person name="Wiebenga A."/>
            <person name="Aguilar-Osorio G."/>
            <person name="Amillis S."/>
            <person name="Uchima C.A."/>
            <person name="Anderluh G."/>
            <person name="Asadollahi M."/>
            <person name="Askin M."/>
            <person name="Barry K."/>
            <person name="Battaglia E."/>
            <person name="Bayram O."/>
            <person name="Benocci T."/>
            <person name="Braus-Stromeyer S.A."/>
            <person name="Caldana C."/>
            <person name="Canovas D."/>
            <person name="Cerqueira G.C."/>
            <person name="Chen F."/>
            <person name="Chen W."/>
            <person name="Choi C."/>
            <person name="Clum A."/>
            <person name="Dos Santos R.A."/>
            <person name="Damasio A.R."/>
            <person name="Diallinas G."/>
            <person name="Emri T."/>
            <person name="Fekete E."/>
            <person name="Flipphi M."/>
            <person name="Freyberg S."/>
            <person name="Gallo A."/>
            <person name="Gournas C."/>
            <person name="Habgood R."/>
            <person name="Hainaut M."/>
            <person name="Harispe M.L."/>
            <person name="Henrissat B."/>
            <person name="Hilden K.S."/>
            <person name="Hope R."/>
            <person name="Hossain A."/>
            <person name="Karabika E."/>
            <person name="Karaffa L."/>
            <person name="Karanyi Z."/>
            <person name="Krasevec N."/>
            <person name="Kuo A."/>
            <person name="Kusch H."/>
            <person name="LaButti K."/>
            <person name="Lagendijk E.L."/>
            <person name="Lapidus A."/>
            <person name="Levasseur A."/>
            <person name="Lindquist E."/>
            <person name="Lipzen A."/>
            <person name="Logrieco A.F."/>
            <person name="MacCabe A."/>
            <person name="Maekelae M.R."/>
            <person name="Malavazi I."/>
            <person name="Melin P."/>
            <person name="Meyer V."/>
            <person name="Mielnichuk N."/>
            <person name="Miskei M."/>
            <person name="Molnar A.P."/>
            <person name="Mule G."/>
            <person name="Ngan C.Y."/>
            <person name="Orejas M."/>
            <person name="Orosz E."/>
            <person name="Ouedraogo J.P."/>
            <person name="Overkamp K.M."/>
            <person name="Park H.-S."/>
            <person name="Perrone G."/>
            <person name="Piumi F."/>
            <person name="Punt P.J."/>
            <person name="Ram A.F."/>
            <person name="Ramon A."/>
            <person name="Rauscher S."/>
            <person name="Record E."/>
            <person name="Riano-Pachon D.M."/>
            <person name="Robert V."/>
            <person name="Roehrig J."/>
            <person name="Ruller R."/>
            <person name="Salamov A."/>
            <person name="Salih N.S."/>
            <person name="Samson R.A."/>
            <person name="Sandor E."/>
            <person name="Sanguinetti M."/>
            <person name="Schuetze T."/>
            <person name="Sepcic K."/>
            <person name="Shelest E."/>
            <person name="Sherlock G."/>
            <person name="Sophianopoulou V."/>
            <person name="Squina F.M."/>
            <person name="Sun H."/>
            <person name="Susca A."/>
            <person name="Todd R.B."/>
            <person name="Tsang A."/>
            <person name="Unkles S.E."/>
            <person name="van de Wiele N."/>
            <person name="van Rossen-Uffink D."/>
            <person name="Oliveira J.V."/>
            <person name="Vesth T.C."/>
            <person name="Visser J."/>
            <person name="Yu J.-H."/>
            <person name="Zhou M."/>
            <person name="Andersen M.R."/>
            <person name="Archer D.B."/>
            <person name="Baker S.E."/>
            <person name="Benoit I."/>
            <person name="Brakhage A.A."/>
            <person name="Braus G.H."/>
            <person name="Fischer R."/>
            <person name="Frisvad J.C."/>
            <person name="Goldman G.H."/>
            <person name="Houbraken J."/>
            <person name="Oakley B."/>
            <person name="Pocsi I."/>
            <person name="Scazzocchio C."/>
            <person name="Seiboth B."/>
            <person name="vanKuyk P.A."/>
            <person name="Wortman J."/>
            <person name="Dyer P.S."/>
            <person name="Grigoriev I.V."/>
        </authorList>
    </citation>
    <scope>NUCLEOTIDE SEQUENCE [LARGE SCALE GENOMIC DNA]</scope>
    <source>
        <strain evidence="8">DTO 134E9</strain>
    </source>
</reference>
<name>A0A1L9RTV8_ASPWE</name>
<dbReference type="InterPro" id="IPR006162">
    <property type="entry name" value="Ppantetheine_attach_site"/>
</dbReference>
<dbReference type="InterPro" id="IPR000873">
    <property type="entry name" value="AMP-dep_synth/lig_dom"/>
</dbReference>
<dbReference type="InterPro" id="IPR010071">
    <property type="entry name" value="AA_adenyl_dom"/>
</dbReference>
<dbReference type="Pfam" id="PF00501">
    <property type="entry name" value="AMP-binding"/>
    <property type="match status" value="3"/>
</dbReference>
<evidence type="ECO:0000313" key="8">
    <source>
        <dbReference type="Proteomes" id="UP000184383"/>
    </source>
</evidence>
<dbReference type="Proteomes" id="UP000184383">
    <property type="component" value="Unassembled WGS sequence"/>
</dbReference>
<dbReference type="GO" id="GO:0031177">
    <property type="term" value="F:phosphopantetheine binding"/>
    <property type="evidence" value="ECO:0007669"/>
    <property type="project" value="InterPro"/>
</dbReference>
<evidence type="ECO:0000256" key="3">
    <source>
        <dbReference type="ARBA" id="ARBA00022598"/>
    </source>
</evidence>
<dbReference type="PROSITE" id="PS00455">
    <property type="entry name" value="AMP_BINDING"/>
    <property type="match status" value="3"/>
</dbReference>
<dbReference type="CDD" id="cd05918">
    <property type="entry name" value="A_NRPS_SidN3_like"/>
    <property type="match status" value="3"/>
</dbReference>